<feature type="compositionally biased region" description="Pro residues" evidence="1">
    <location>
        <begin position="35"/>
        <end position="46"/>
    </location>
</feature>
<evidence type="ECO:0000313" key="2">
    <source>
        <dbReference type="EMBL" id="MPC16662.1"/>
    </source>
</evidence>
<dbReference type="AlphaFoldDB" id="A0A5B7D5W9"/>
<evidence type="ECO:0000313" key="3">
    <source>
        <dbReference type="Proteomes" id="UP000324222"/>
    </source>
</evidence>
<keyword evidence="3" id="KW-1185">Reference proteome</keyword>
<proteinExistence type="predicted"/>
<dbReference type="EMBL" id="VSRR010000525">
    <property type="protein sequence ID" value="MPC16662.1"/>
    <property type="molecule type" value="Genomic_DNA"/>
</dbReference>
<reference evidence="2 3" key="1">
    <citation type="submission" date="2019-05" db="EMBL/GenBank/DDBJ databases">
        <title>Another draft genome of Portunus trituberculatus and its Hox gene families provides insights of decapod evolution.</title>
        <authorList>
            <person name="Jeong J.-H."/>
            <person name="Song I."/>
            <person name="Kim S."/>
            <person name="Choi T."/>
            <person name="Kim D."/>
            <person name="Ryu S."/>
            <person name="Kim W."/>
        </authorList>
    </citation>
    <scope>NUCLEOTIDE SEQUENCE [LARGE SCALE GENOMIC DNA]</scope>
    <source>
        <tissue evidence="2">Muscle</tissue>
    </source>
</reference>
<comment type="caution">
    <text evidence="2">The sequence shown here is derived from an EMBL/GenBank/DDBJ whole genome shotgun (WGS) entry which is preliminary data.</text>
</comment>
<dbReference type="Proteomes" id="UP000324222">
    <property type="component" value="Unassembled WGS sequence"/>
</dbReference>
<feature type="region of interest" description="Disordered" evidence="1">
    <location>
        <begin position="29"/>
        <end position="52"/>
    </location>
</feature>
<accession>A0A5B7D5W9</accession>
<gene>
    <name evidence="2" type="ORF">E2C01_009492</name>
</gene>
<name>A0A5B7D5W9_PORTR</name>
<evidence type="ECO:0000256" key="1">
    <source>
        <dbReference type="SAM" id="MobiDB-lite"/>
    </source>
</evidence>
<organism evidence="2 3">
    <name type="scientific">Portunus trituberculatus</name>
    <name type="common">Swimming crab</name>
    <name type="synonym">Neptunus trituberculatus</name>
    <dbReference type="NCBI Taxonomy" id="210409"/>
    <lineage>
        <taxon>Eukaryota</taxon>
        <taxon>Metazoa</taxon>
        <taxon>Ecdysozoa</taxon>
        <taxon>Arthropoda</taxon>
        <taxon>Crustacea</taxon>
        <taxon>Multicrustacea</taxon>
        <taxon>Malacostraca</taxon>
        <taxon>Eumalacostraca</taxon>
        <taxon>Eucarida</taxon>
        <taxon>Decapoda</taxon>
        <taxon>Pleocyemata</taxon>
        <taxon>Brachyura</taxon>
        <taxon>Eubrachyura</taxon>
        <taxon>Portunoidea</taxon>
        <taxon>Portunidae</taxon>
        <taxon>Portuninae</taxon>
        <taxon>Portunus</taxon>
    </lineage>
</organism>
<protein>
    <submittedName>
        <fullName evidence="2">Uncharacterized protein</fullName>
    </submittedName>
</protein>
<sequence length="89" mass="9404">MYSTVLGEWTPSLHSGLDGHVVLAGLCSATRQPPHRGPSPPPPTKPGPSLSSLFLLHTSGSGQQCSLPSLFMPRIVAHDMSSTILSLHH</sequence>